<organism evidence="9 10">
    <name type="scientific">Desulfocucumis palustris</name>
    <dbReference type="NCBI Taxonomy" id="1898651"/>
    <lineage>
        <taxon>Bacteria</taxon>
        <taxon>Bacillati</taxon>
        <taxon>Bacillota</taxon>
        <taxon>Clostridia</taxon>
        <taxon>Eubacteriales</taxon>
        <taxon>Desulfocucumaceae</taxon>
        <taxon>Desulfocucumis</taxon>
    </lineage>
</organism>
<name>A0A2L2XHA3_9FIRM</name>
<keyword evidence="4" id="KW-0597">Phosphoprotein</keyword>
<dbReference type="PANTHER" id="PTHR43304:SF1">
    <property type="entry name" value="PAC DOMAIN-CONTAINING PROTEIN"/>
    <property type="match status" value="1"/>
</dbReference>
<dbReference type="Pfam" id="PF08448">
    <property type="entry name" value="PAS_4"/>
    <property type="match status" value="1"/>
</dbReference>
<dbReference type="InterPro" id="IPR025736">
    <property type="entry name" value="PucR_C-HTH_dom"/>
</dbReference>
<dbReference type="InterPro" id="IPR042070">
    <property type="entry name" value="PucR_C-HTH_sf"/>
</dbReference>
<dbReference type="CDD" id="cd00130">
    <property type="entry name" value="PAS"/>
    <property type="match status" value="3"/>
</dbReference>
<evidence type="ECO:0000313" key="9">
    <source>
        <dbReference type="EMBL" id="GBF35747.1"/>
    </source>
</evidence>
<dbReference type="InterPro" id="IPR013655">
    <property type="entry name" value="PAS_fold_3"/>
</dbReference>
<evidence type="ECO:0000256" key="3">
    <source>
        <dbReference type="ARBA" id="ARBA00012438"/>
    </source>
</evidence>
<comment type="catalytic activity">
    <reaction evidence="1">
        <text>ATP + protein L-histidine = ADP + protein N-phospho-L-histidine.</text>
        <dbReference type="EC" id="2.7.13.3"/>
    </reaction>
</comment>
<evidence type="ECO:0000256" key="4">
    <source>
        <dbReference type="ARBA" id="ARBA00022553"/>
    </source>
</evidence>
<evidence type="ECO:0000259" key="7">
    <source>
        <dbReference type="PROSITE" id="PS50112"/>
    </source>
</evidence>
<evidence type="ECO:0000259" key="8">
    <source>
        <dbReference type="PROSITE" id="PS50113"/>
    </source>
</evidence>
<gene>
    <name evidence="9" type="ORF">DCCM_4882</name>
</gene>
<dbReference type="InterPro" id="IPR041522">
    <property type="entry name" value="CdaR_GGDEF"/>
</dbReference>
<dbReference type="GO" id="GO:0004673">
    <property type="term" value="F:protein histidine kinase activity"/>
    <property type="evidence" value="ECO:0007669"/>
    <property type="project" value="UniProtKB-EC"/>
</dbReference>
<dbReference type="EC" id="2.7.13.3" evidence="3"/>
<dbReference type="Gene3D" id="3.30.450.20">
    <property type="entry name" value="PAS domain"/>
    <property type="match status" value="3"/>
</dbReference>
<accession>A0A2L2XHA3</accession>
<dbReference type="Pfam" id="PF13426">
    <property type="entry name" value="PAS_9"/>
    <property type="match status" value="1"/>
</dbReference>
<evidence type="ECO:0000313" key="10">
    <source>
        <dbReference type="Proteomes" id="UP000239549"/>
    </source>
</evidence>
<proteinExistence type="inferred from homology"/>
<keyword evidence="6 9" id="KW-0418">Kinase</keyword>
<dbReference type="AlphaFoldDB" id="A0A2L2XHA3"/>
<dbReference type="Pfam" id="PF13556">
    <property type="entry name" value="HTH_30"/>
    <property type="match status" value="1"/>
</dbReference>
<dbReference type="PROSITE" id="PS50112">
    <property type="entry name" value="PAS"/>
    <property type="match status" value="1"/>
</dbReference>
<keyword evidence="10" id="KW-1185">Reference proteome</keyword>
<evidence type="ECO:0000256" key="2">
    <source>
        <dbReference type="ARBA" id="ARBA00006754"/>
    </source>
</evidence>
<dbReference type="InterPro" id="IPR035965">
    <property type="entry name" value="PAS-like_dom_sf"/>
</dbReference>
<dbReference type="PANTHER" id="PTHR43304">
    <property type="entry name" value="PHYTOCHROME-LIKE PROTEIN CPH1"/>
    <property type="match status" value="1"/>
</dbReference>
<keyword evidence="5" id="KW-0808">Transferase</keyword>
<dbReference type="EMBL" id="BFAV01000182">
    <property type="protein sequence ID" value="GBF35747.1"/>
    <property type="molecule type" value="Genomic_DNA"/>
</dbReference>
<dbReference type="Pfam" id="PF17853">
    <property type="entry name" value="GGDEF_2"/>
    <property type="match status" value="1"/>
</dbReference>
<feature type="domain" description="PAC" evidence="8">
    <location>
        <begin position="289"/>
        <end position="341"/>
    </location>
</feature>
<evidence type="ECO:0000256" key="5">
    <source>
        <dbReference type="ARBA" id="ARBA00022679"/>
    </source>
</evidence>
<dbReference type="InterPro" id="IPR000014">
    <property type="entry name" value="PAS"/>
</dbReference>
<evidence type="ECO:0000256" key="6">
    <source>
        <dbReference type="ARBA" id="ARBA00022777"/>
    </source>
</evidence>
<dbReference type="SMART" id="SM00086">
    <property type="entry name" value="PAC"/>
    <property type="match status" value="2"/>
</dbReference>
<comment type="similarity">
    <text evidence="2">Belongs to the CdaR family.</text>
</comment>
<dbReference type="SUPFAM" id="SSF55785">
    <property type="entry name" value="PYP-like sensor domain (PAS domain)"/>
    <property type="match status" value="3"/>
</dbReference>
<dbReference type="InterPro" id="IPR000700">
    <property type="entry name" value="PAS-assoc_C"/>
</dbReference>
<dbReference type="NCBIfam" id="TIGR00229">
    <property type="entry name" value="sensory_box"/>
    <property type="match status" value="3"/>
</dbReference>
<evidence type="ECO:0000256" key="1">
    <source>
        <dbReference type="ARBA" id="ARBA00000085"/>
    </source>
</evidence>
<comment type="caution">
    <text evidence="9">The sequence shown here is derived from an EMBL/GenBank/DDBJ whole genome shotgun (WGS) entry which is preliminary data.</text>
</comment>
<reference evidence="10" key="1">
    <citation type="submission" date="2018-02" db="EMBL/GenBank/DDBJ databases">
        <title>Genome sequence of Desulfocucumis palustris strain NAW-5.</title>
        <authorList>
            <person name="Watanabe M."/>
            <person name="Kojima H."/>
            <person name="Fukui M."/>
        </authorList>
    </citation>
    <scope>NUCLEOTIDE SEQUENCE [LARGE SCALE GENOMIC DNA]</scope>
    <source>
        <strain evidence="10">NAW-5</strain>
    </source>
</reference>
<sequence>MRRGILKNGDIIEHCSALVANAGEYVESSRLLQDENNLSVIEDEIILADKRTIRRFSAQVRDAEDNYLGRLFVFGDITHPKQIEQLLRESEEKYHQLFFNSPAVRILVNQETGDIVDVNKAAIIFYGYTAKELRDMKIYDINIGDQETVYLCMQSVKQPDGNSFFFKHRLSSGEIRDVEVYSGLVDIAGKGLISSIIFDVTDKLQAEEDLHESRKRLSLVIEGAKAGIWDWDMVNNRVHYDKQWKAILGYEEQEISCGFEEWRSRWHPEDAVRIEKVMRHYLEGKTDKFQLEHRLQHKDGSYRWIFTTGKITRNRKGVPIRWVGSNIDVTIHKEVEELRLESDRRLKDFAQAMPDISFIIDEDGRHLEVFGNNEQLLPVPREELRGLTLHQVFPKELADTFLYEVRQTISTATQRNIIREIDLGQYKRCIEWRAAPMSYLVNGKKTIAVSLTDISERLKAERMLQLTYDLQRKSDFFNDIISGSAKIDEKVTAAAREWGIDLSLPLFCCLINIERAAGLTEKDKGNLMEFQFQKNIIIDMLGSSREHVIWDNRDNIGVLCQAGDNAEDRRKGCIQAAAQLKEKTGKYDPGLVVIIGISDIHDGPEGLKKSYQEARIAILSAKCRGEKSGGVYHYRDIGLDQLLAAYGGKEDAAEYVRKKIGPLINYDRQKGASLLPTLEAILHSSSLKEASQKIFLHYKTLVFRKQRIEKILGVSIDQFDTKLALAAAIKLHKLNILLNDCK</sequence>
<dbReference type="InterPro" id="IPR013656">
    <property type="entry name" value="PAS_4"/>
</dbReference>
<feature type="domain" description="PAS" evidence="7">
    <location>
        <begin position="213"/>
        <end position="285"/>
    </location>
</feature>
<dbReference type="PROSITE" id="PS50113">
    <property type="entry name" value="PAC"/>
    <property type="match status" value="1"/>
</dbReference>
<dbReference type="Gene3D" id="1.10.10.2840">
    <property type="entry name" value="PucR C-terminal helix-turn-helix domain"/>
    <property type="match status" value="1"/>
</dbReference>
<dbReference type="Pfam" id="PF08447">
    <property type="entry name" value="PAS_3"/>
    <property type="match status" value="1"/>
</dbReference>
<dbReference type="InterPro" id="IPR001610">
    <property type="entry name" value="PAC"/>
</dbReference>
<dbReference type="InterPro" id="IPR052162">
    <property type="entry name" value="Sensor_kinase/Photoreceptor"/>
</dbReference>
<dbReference type="Proteomes" id="UP000239549">
    <property type="component" value="Unassembled WGS sequence"/>
</dbReference>
<dbReference type="SMART" id="SM00091">
    <property type="entry name" value="PAS"/>
    <property type="match status" value="3"/>
</dbReference>
<protein>
    <recommendedName>
        <fullName evidence="3">histidine kinase</fullName>
        <ecNumber evidence="3">2.7.13.3</ecNumber>
    </recommendedName>
</protein>